<name>X1FV25_9ZZZZ</name>
<feature type="transmembrane region" description="Helical" evidence="1">
    <location>
        <begin position="21"/>
        <end position="39"/>
    </location>
</feature>
<comment type="caution">
    <text evidence="2">The sequence shown here is derived from an EMBL/GenBank/DDBJ whole genome shotgun (WGS) entry which is preliminary data.</text>
</comment>
<evidence type="ECO:0000313" key="2">
    <source>
        <dbReference type="EMBL" id="GAH24628.1"/>
    </source>
</evidence>
<keyword evidence="1" id="KW-1133">Transmembrane helix</keyword>
<dbReference type="AlphaFoldDB" id="X1FV25"/>
<keyword evidence="1" id="KW-0472">Membrane</keyword>
<accession>X1FV25</accession>
<dbReference type="EMBL" id="BARU01002147">
    <property type="protein sequence ID" value="GAH24628.1"/>
    <property type="molecule type" value="Genomic_DNA"/>
</dbReference>
<protein>
    <submittedName>
        <fullName evidence="2">Uncharacterized protein</fullName>
    </submittedName>
</protein>
<sequence length="79" mass="9115">MAKMKIAIPMSKISSSILNTTFWMIIILKLAITTIILQMEKKIPELEDSTIVLWSLNNKLELNIENYVDDISTTQEFQI</sequence>
<organism evidence="2">
    <name type="scientific">marine sediment metagenome</name>
    <dbReference type="NCBI Taxonomy" id="412755"/>
    <lineage>
        <taxon>unclassified sequences</taxon>
        <taxon>metagenomes</taxon>
        <taxon>ecological metagenomes</taxon>
    </lineage>
</organism>
<proteinExistence type="predicted"/>
<evidence type="ECO:0000256" key="1">
    <source>
        <dbReference type="SAM" id="Phobius"/>
    </source>
</evidence>
<reference evidence="2" key="1">
    <citation type="journal article" date="2014" name="Front. Microbiol.">
        <title>High frequency of phylogenetically diverse reductive dehalogenase-homologous genes in deep subseafloor sedimentary metagenomes.</title>
        <authorList>
            <person name="Kawai M."/>
            <person name="Futagami T."/>
            <person name="Toyoda A."/>
            <person name="Takaki Y."/>
            <person name="Nishi S."/>
            <person name="Hori S."/>
            <person name="Arai W."/>
            <person name="Tsubouchi T."/>
            <person name="Morono Y."/>
            <person name="Uchiyama I."/>
            <person name="Ito T."/>
            <person name="Fujiyama A."/>
            <person name="Inagaki F."/>
            <person name="Takami H."/>
        </authorList>
    </citation>
    <scope>NUCLEOTIDE SEQUENCE</scope>
    <source>
        <strain evidence="2">Expedition CK06-06</strain>
    </source>
</reference>
<keyword evidence="1" id="KW-0812">Transmembrane</keyword>
<gene>
    <name evidence="2" type="ORF">S03H2_05208</name>
</gene>